<proteinExistence type="inferred from homology"/>
<dbReference type="PANTHER" id="PTHR13767">
    <property type="entry name" value="TRNA-PSEUDOURIDINE SYNTHASE"/>
    <property type="match status" value="1"/>
</dbReference>
<name>A0A0D0H3B5_9BACL</name>
<dbReference type="GO" id="GO:0160148">
    <property type="term" value="F:tRNA pseudouridine(55) synthase activity"/>
    <property type="evidence" value="ECO:0007669"/>
    <property type="project" value="UniProtKB-EC"/>
</dbReference>
<accession>A0A0D0H3B5</accession>
<dbReference type="GO" id="GO:0003723">
    <property type="term" value="F:RNA binding"/>
    <property type="evidence" value="ECO:0007669"/>
    <property type="project" value="InterPro"/>
</dbReference>
<dbReference type="AlphaFoldDB" id="A0A0D0H3B5"/>
<evidence type="ECO:0000259" key="6">
    <source>
        <dbReference type="Pfam" id="PF01509"/>
    </source>
</evidence>
<comment type="function">
    <text evidence="5">Responsible for synthesis of pseudouridine from uracil-55 in the psi GC loop of transfer RNAs.</text>
</comment>
<feature type="domain" description="tRNA pseudouridylate synthase B C-terminal" evidence="7">
    <location>
        <begin position="195"/>
        <end position="253"/>
    </location>
</feature>
<organism evidence="8 9">
    <name type="scientific">Anoxybacillus ayderensis</name>
    <dbReference type="NCBI Taxonomy" id="265546"/>
    <lineage>
        <taxon>Bacteria</taxon>
        <taxon>Bacillati</taxon>
        <taxon>Bacillota</taxon>
        <taxon>Bacilli</taxon>
        <taxon>Bacillales</taxon>
        <taxon>Anoxybacillaceae</taxon>
        <taxon>Anoxybacillus</taxon>
    </lineage>
</organism>
<dbReference type="Pfam" id="PF01509">
    <property type="entry name" value="TruB_N"/>
    <property type="match status" value="1"/>
</dbReference>
<dbReference type="FunFam" id="3.30.2350.10:FF:000011">
    <property type="entry name" value="tRNA pseudouridine synthase B"/>
    <property type="match status" value="1"/>
</dbReference>
<evidence type="ECO:0000256" key="4">
    <source>
        <dbReference type="ARBA" id="ARBA00023235"/>
    </source>
</evidence>
<evidence type="ECO:0000259" key="7">
    <source>
        <dbReference type="Pfam" id="PF16198"/>
    </source>
</evidence>
<evidence type="ECO:0000313" key="9">
    <source>
        <dbReference type="Proteomes" id="UP000032047"/>
    </source>
</evidence>
<evidence type="ECO:0000313" key="8">
    <source>
        <dbReference type="EMBL" id="KIP22591.1"/>
    </source>
</evidence>
<dbReference type="PATRIC" id="fig|265546.4.peg.278"/>
<keyword evidence="4 5" id="KW-0413">Isomerase</keyword>
<dbReference type="Proteomes" id="UP000032047">
    <property type="component" value="Unassembled WGS sequence"/>
</dbReference>
<dbReference type="SUPFAM" id="SSF55120">
    <property type="entry name" value="Pseudouridine synthase"/>
    <property type="match status" value="1"/>
</dbReference>
<dbReference type="NCBIfam" id="TIGR00431">
    <property type="entry name" value="TruB"/>
    <property type="match status" value="1"/>
</dbReference>
<sequence length="314" mass="35280">MDRRASIHFRYFRGEAMDGVLLLHKPAGMTSHDCVMRIRKLFQTKKVGHTGTLDPDVSGVLPICIGKATKIVELLTAERKTYEGEVTLGIATTTEDASGDIVSVKPIEQPIFRHDIERVFANLTGDIEQVPPMYSAVKVNGKKLYEYARAGIDVERPKRNVHIFELLLLDDRQVFTGERISFRFRVTCSKGTYVRTLAVQIGERLGYPAHMSYLVRTASGPFTLDQCVSFADIEQHVASGTAHTLLLPIERALVHFPTYVMSKEEEEKVKHGALLPILSSMPERLLMVNEQGEALAIYMPHPTKQSYMKPLKVL</sequence>
<feature type="domain" description="Pseudouridine synthase II N-terminal" evidence="6">
    <location>
        <begin position="39"/>
        <end position="194"/>
    </location>
</feature>
<dbReference type="Gene3D" id="3.30.2350.10">
    <property type="entry name" value="Pseudouridine synthase"/>
    <property type="match status" value="1"/>
</dbReference>
<dbReference type="PANTHER" id="PTHR13767:SF2">
    <property type="entry name" value="PSEUDOURIDYLATE SYNTHASE TRUB1"/>
    <property type="match status" value="1"/>
</dbReference>
<dbReference type="InterPro" id="IPR032819">
    <property type="entry name" value="TruB_C"/>
</dbReference>
<dbReference type="InterPro" id="IPR014780">
    <property type="entry name" value="tRNA_psdUridine_synth_TruB"/>
</dbReference>
<dbReference type="InterPro" id="IPR020103">
    <property type="entry name" value="PsdUridine_synth_cat_dom_sf"/>
</dbReference>
<dbReference type="GO" id="GO:0031119">
    <property type="term" value="P:tRNA pseudouridine synthesis"/>
    <property type="evidence" value="ECO:0007669"/>
    <property type="project" value="UniProtKB-UniRule"/>
</dbReference>
<comment type="caution">
    <text evidence="8">The sequence shown here is derived from an EMBL/GenBank/DDBJ whole genome shotgun (WGS) entry which is preliminary data.</text>
</comment>
<dbReference type="EC" id="5.4.99.25" evidence="5"/>
<dbReference type="HAMAP" id="MF_01080">
    <property type="entry name" value="TruB_bact"/>
    <property type="match status" value="1"/>
</dbReference>
<protein>
    <recommendedName>
        <fullName evidence="5">tRNA pseudouridine synthase B</fullName>
        <ecNumber evidence="5">5.4.99.25</ecNumber>
    </recommendedName>
    <alternativeName>
        <fullName evidence="5">tRNA pseudouridine(55) synthase</fullName>
        <shortName evidence="5">Psi55 synthase</shortName>
    </alternativeName>
    <alternativeName>
        <fullName evidence="5">tRNA pseudouridylate synthase</fullName>
    </alternativeName>
    <alternativeName>
        <fullName evidence="5">tRNA-uridine isomerase</fullName>
    </alternativeName>
</protein>
<evidence type="ECO:0000256" key="1">
    <source>
        <dbReference type="ARBA" id="ARBA00000385"/>
    </source>
</evidence>
<comment type="similarity">
    <text evidence="2 5">Belongs to the pseudouridine synthase TruB family. Type 1 subfamily.</text>
</comment>
<comment type="catalytic activity">
    <reaction evidence="1 5">
        <text>uridine(55) in tRNA = pseudouridine(55) in tRNA</text>
        <dbReference type="Rhea" id="RHEA:42532"/>
        <dbReference type="Rhea" id="RHEA-COMP:10101"/>
        <dbReference type="Rhea" id="RHEA-COMP:10102"/>
        <dbReference type="ChEBI" id="CHEBI:65314"/>
        <dbReference type="ChEBI" id="CHEBI:65315"/>
        <dbReference type="EC" id="5.4.99.25"/>
    </reaction>
</comment>
<evidence type="ECO:0000256" key="3">
    <source>
        <dbReference type="ARBA" id="ARBA00022694"/>
    </source>
</evidence>
<keyword evidence="3 5" id="KW-0819">tRNA processing</keyword>
<evidence type="ECO:0000256" key="5">
    <source>
        <dbReference type="HAMAP-Rule" id="MF_01080"/>
    </source>
</evidence>
<reference evidence="8 9" key="1">
    <citation type="submission" date="2015-01" db="EMBL/GenBank/DDBJ databases">
        <title>Genome sequence of Anoxybacillus ayderensis strain AB04.</title>
        <authorList>
            <person name="Belduz A.O."/>
            <person name="Canakci S."/>
            <person name="Chan K.-G."/>
            <person name="Kahar U.M."/>
            <person name="Yaakob A.S."/>
            <person name="Chan C.S."/>
            <person name="Goh K.M."/>
        </authorList>
    </citation>
    <scope>NUCLEOTIDE SEQUENCE [LARGE SCALE GENOMIC DNA]</scope>
    <source>
        <strain evidence="8 9">AB04</strain>
    </source>
</reference>
<dbReference type="InterPro" id="IPR002501">
    <property type="entry name" value="PsdUridine_synth_N"/>
</dbReference>
<dbReference type="GO" id="GO:1990481">
    <property type="term" value="P:mRNA pseudouridine synthesis"/>
    <property type="evidence" value="ECO:0007669"/>
    <property type="project" value="TreeGrafter"/>
</dbReference>
<gene>
    <name evidence="5" type="primary">truB</name>
    <name evidence="8" type="ORF">JV16_00271</name>
</gene>
<dbReference type="CDD" id="cd02573">
    <property type="entry name" value="PseudoU_synth_EcTruB"/>
    <property type="match status" value="1"/>
</dbReference>
<feature type="active site" description="Nucleophile" evidence="5">
    <location>
        <position position="54"/>
    </location>
</feature>
<keyword evidence="9" id="KW-1185">Reference proteome</keyword>
<evidence type="ECO:0000256" key="2">
    <source>
        <dbReference type="ARBA" id="ARBA00005642"/>
    </source>
</evidence>
<dbReference type="Pfam" id="PF16198">
    <property type="entry name" value="TruB_C_2"/>
    <property type="match status" value="1"/>
</dbReference>
<dbReference type="EMBL" id="JXTG01000001">
    <property type="protein sequence ID" value="KIP22591.1"/>
    <property type="molecule type" value="Genomic_DNA"/>
</dbReference>